<dbReference type="AlphaFoldDB" id="A0A1G2H247"/>
<proteinExistence type="predicted"/>
<name>A0A1G2H247_9BACT</name>
<dbReference type="SUPFAM" id="SSF53613">
    <property type="entry name" value="Ribokinase-like"/>
    <property type="match status" value="1"/>
</dbReference>
<evidence type="ECO:0000256" key="2">
    <source>
        <dbReference type="ARBA" id="ARBA00022777"/>
    </source>
</evidence>
<dbReference type="Gene3D" id="3.40.1190.20">
    <property type="match status" value="1"/>
</dbReference>
<dbReference type="PANTHER" id="PTHR10584:SF166">
    <property type="entry name" value="RIBOKINASE"/>
    <property type="match status" value="1"/>
</dbReference>
<dbReference type="EMBL" id="MHNZ01000014">
    <property type="protein sequence ID" value="OGZ56554.1"/>
    <property type="molecule type" value="Genomic_DNA"/>
</dbReference>
<accession>A0A1G2H247</accession>
<evidence type="ECO:0000256" key="1">
    <source>
        <dbReference type="ARBA" id="ARBA00022679"/>
    </source>
</evidence>
<dbReference type="GO" id="GO:0005829">
    <property type="term" value="C:cytosol"/>
    <property type="evidence" value="ECO:0007669"/>
    <property type="project" value="TreeGrafter"/>
</dbReference>
<dbReference type="Pfam" id="PF00294">
    <property type="entry name" value="PfkB"/>
    <property type="match status" value="1"/>
</dbReference>
<dbReference type="Proteomes" id="UP000177954">
    <property type="component" value="Unassembled WGS sequence"/>
</dbReference>
<dbReference type="InterPro" id="IPR011611">
    <property type="entry name" value="PfkB_dom"/>
</dbReference>
<gene>
    <name evidence="4" type="ORF">A3J04_03965</name>
</gene>
<sequence>MRYDFVSIGDVVTDVFIRLLPDSARVIEGTEWDLLCMNHPDKIPFDRTYIVPGVGNSANAAVSAARLGLSAAFVSNIGDDKSGQEMLDHFKAEKIGTEYIVKHKGKASNNHYVLWYKDDRTILIHHETYEYHLPALEEPRWIYFSSVGEHAIQYHDDIAEYARLHPAVKMAFQPGTFQIKLGAKKLMNIYARSELFFCNREEAQEITESTDNDIARLARAIHTLGPKIVVITDGKDGAYASDGDTVWFMRNYPDPQPPLERTGAGDSFSSTFTAALALGKSVTEALMWAPINSMSVVQYVGAQEGLLRRSQLEKYLADAPSDYKPKAFAKI</sequence>
<dbReference type="InterPro" id="IPR002139">
    <property type="entry name" value="Ribo/fructo_kinase"/>
</dbReference>
<dbReference type="PANTHER" id="PTHR10584">
    <property type="entry name" value="SUGAR KINASE"/>
    <property type="match status" value="1"/>
</dbReference>
<dbReference type="PRINTS" id="PR00990">
    <property type="entry name" value="RIBOKINASE"/>
</dbReference>
<keyword evidence="2" id="KW-0418">Kinase</keyword>
<feature type="domain" description="Carbohydrate kinase PfkB" evidence="3">
    <location>
        <begin position="55"/>
        <end position="305"/>
    </location>
</feature>
<dbReference type="GO" id="GO:0016301">
    <property type="term" value="F:kinase activity"/>
    <property type="evidence" value="ECO:0007669"/>
    <property type="project" value="UniProtKB-KW"/>
</dbReference>
<evidence type="ECO:0000313" key="4">
    <source>
        <dbReference type="EMBL" id="OGZ56554.1"/>
    </source>
</evidence>
<dbReference type="InterPro" id="IPR029056">
    <property type="entry name" value="Ribokinase-like"/>
</dbReference>
<comment type="caution">
    <text evidence="4">The sequence shown here is derived from an EMBL/GenBank/DDBJ whole genome shotgun (WGS) entry which is preliminary data.</text>
</comment>
<dbReference type="GO" id="GO:0006796">
    <property type="term" value="P:phosphate-containing compound metabolic process"/>
    <property type="evidence" value="ECO:0007669"/>
    <property type="project" value="UniProtKB-ARBA"/>
</dbReference>
<organism evidence="4 5">
    <name type="scientific">Candidatus Ryanbacteria bacterium RIFCSPLOWO2_02_FULL_47_14</name>
    <dbReference type="NCBI Taxonomy" id="1802129"/>
    <lineage>
        <taxon>Bacteria</taxon>
        <taxon>Candidatus Ryaniibacteriota</taxon>
    </lineage>
</organism>
<evidence type="ECO:0000313" key="5">
    <source>
        <dbReference type="Proteomes" id="UP000177954"/>
    </source>
</evidence>
<reference evidence="4 5" key="1">
    <citation type="journal article" date="2016" name="Nat. Commun.">
        <title>Thousands of microbial genomes shed light on interconnected biogeochemical processes in an aquifer system.</title>
        <authorList>
            <person name="Anantharaman K."/>
            <person name="Brown C.T."/>
            <person name="Hug L.A."/>
            <person name="Sharon I."/>
            <person name="Castelle C.J."/>
            <person name="Probst A.J."/>
            <person name="Thomas B.C."/>
            <person name="Singh A."/>
            <person name="Wilkins M.J."/>
            <person name="Karaoz U."/>
            <person name="Brodie E.L."/>
            <person name="Williams K.H."/>
            <person name="Hubbard S.S."/>
            <person name="Banfield J.F."/>
        </authorList>
    </citation>
    <scope>NUCLEOTIDE SEQUENCE [LARGE SCALE GENOMIC DNA]</scope>
</reference>
<protein>
    <recommendedName>
        <fullName evidence="3">Carbohydrate kinase PfkB domain-containing protein</fullName>
    </recommendedName>
</protein>
<evidence type="ECO:0000259" key="3">
    <source>
        <dbReference type="Pfam" id="PF00294"/>
    </source>
</evidence>
<keyword evidence="1" id="KW-0808">Transferase</keyword>
<dbReference type="STRING" id="1802129.A3J04_03965"/>